<name>A0A8J7U2C3_9BACT</name>
<evidence type="ECO:0000313" key="2">
    <source>
        <dbReference type="Proteomes" id="UP000664417"/>
    </source>
</evidence>
<dbReference type="EMBL" id="JAFREP010000008">
    <property type="protein sequence ID" value="MBO1319158.1"/>
    <property type="molecule type" value="Genomic_DNA"/>
</dbReference>
<gene>
    <name evidence="1" type="ORF">J3U88_11865</name>
</gene>
<proteinExistence type="predicted"/>
<evidence type="ECO:0000313" key="1">
    <source>
        <dbReference type="EMBL" id="MBO1319158.1"/>
    </source>
</evidence>
<accession>A0A8J7U2C3</accession>
<comment type="caution">
    <text evidence="1">The sequence shown here is derived from an EMBL/GenBank/DDBJ whole genome shotgun (WGS) entry which is preliminary data.</text>
</comment>
<dbReference type="RefSeq" id="WP_207858977.1">
    <property type="nucleotide sequence ID" value="NZ_JAFREP010000008.1"/>
</dbReference>
<dbReference type="Proteomes" id="UP000664417">
    <property type="component" value="Unassembled WGS sequence"/>
</dbReference>
<dbReference type="AlphaFoldDB" id="A0A8J7U2C3"/>
<keyword evidence="2" id="KW-1185">Reference proteome</keyword>
<protein>
    <submittedName>
        <fullName evidence="1">Uncharacterized protein</fullName>
    </submittedName>
</protein>
<sequence length="71" mass="8128">MRLGPEGHVLYFSRRVLPAQPGYWGRPQQIPVDQSLDTRNLHTFHNGPQNGFKDIYRIDLAPLPAFQAATR</sequence>
<reference evidence="1" key="1">
    <citation type="submission" date="2021-03" db="EMBL/GenBank/DDBJ databases">
        <authorList>
            <person name="Wang G."/>
        </authorList>
    </citation>
    <scope>NUCLEOTIDE SEQUENCE</scope>
    <source>
        <strain evidence="1">KCTC 12899</strain>
    </source>
</reference>
<organism evidence="1 2">
    <name type="scientific">Acanthopleuribacter pedis</name>
    <dbReference type="NCBI Taxonomy" id="442870"/>
    <lineage>
        <taxon>Bacteria</taxon>
        <taxon>Pseudomonadati</taxon>
        <taxon>Acidobacteriota</taxon>
        <taxon>Holophagae</taxon>
        <taxon>Acanthopleuribacterales</taxon>
        <taxon>Acanthopleuribacteraceae</taxon>
        <taxon>Acanthopleuribacter</taxon>
    </lineage>
</organism>